<gene>
    <name evidence="2" type="ORF">MGAL_10B046335</name>
</gene>
<evidence type="ECO:0008006" key="4">
    <source>
        <dbReference type="Google" id="ProtNLM"/>
    </source>
</evidence>
<dbReference type="AlphaFoldDB" id="A0A8B6CBU2"/>
<reference evidence="2" key="1">
    <citation type="submission" date="2018-11" db="EMBL/GenBank/DDBJ databases">
        <authorList>
            <person name="Alioto T."/>
            <person name="Alioto T."/>
        </authorList>
    </citation>
    <scope>NUCLEOTIDE SEQUENCE</scope>
</reference>
<keyword evidence="3" id="KW-1185">Reference proteome</keyword>
<name>A0A8B6CBU2_MYTGA</name>
<dbReference type="EMBL" id="UYJE01001541">
    <property type="protein sequence ID" value="VDI02975.1"/>
    <property type="molecule type" value="Genomic_DNA"/>
</dbReference>
<sequence length="409" mass="46841">MAANVDIEKQFLRLFMFSHKISLPVVRTYFVSSVLGSSYNNDIITFLEHHKHELFHLVGDYQCCQCTNLPSLQPRCTTFCLRNDQFRKLYDVGNSKPGHFTKGSGGRIFQQCLCCITAKKDTNPKTYDLSLLIALINNCVRLSDNNMLWLNTIRKLRNTLCHVHDFNDLTNGELQTWWGNLECSVVNLAGEVHALPAYKESIELLVETFKCADYSRDTITPLIEAVKAEIYNNMDVVIQHQTKVADRMNRQLEQYEEQRNLDKNESQSLLFAIHKDVEIIKDRIKTTEDAGKDPSKEKYMVELKISTEGNIGEKNEEIKQFFMKAMDMCNLVAPFEVKYVCDGSITVVTLLSVDILKNEEEFSKAILNFLDQMVTHCCIDSSVSSIVKVKITVFVNEQGMYTVDTSVFL</sequence>
<evidence type="ECO:0000313" key="2">
    <source>
        <dbReference type="EMBL" id="VDI02975.1"/>
    </source>
</evidence>
<dbReference type="OrthoDB" id="6189865at2759"/>
<protein>
    <recommendedName>
        <fullName evidence="4">DZIP3-like HEPN domain-containing protein</fullName>
    </recommendedName>
</protein>
<organism evidence="2 3">
    <name type="scientific">Mytilus galloprovincialis</name>
    <name type="common">Mediterranean mussel</name>
    <dbReference type="NCBI Taxonomy" id="29158"/>
    <lineage>
        <taxon>Eukaryota</taxon>
        <taxon>Metazoa</taxon>
        <taxon>Spiralia</taxon>
        <taxon>Lophotrochozoa</taxon>
        <taxon>Mollusca</taxon>
        <taxon>Bivalvia</taxon>
        <taxon>Autobranchia</taxon>
        <taxon>Pteriomorphia</taxon>
        <taxon>Mytilida</taxon>
        <taxon>Mytiloidea</taxon>
        <taxon>Mytilidae</taxon>
        <taxon>Mytilinae</taxon>
        <taxon>Mytilus</taxon>
    </lineage>
</organism>
<keyword evidence="1" id="KW-0175">Coiled coil</keyword>
<feature type="coiled-coil region" evidence="1">
    <location>
        <begin position="238"/>
        <end position="265"/>
    </location>
</feature>
<comment type="caution">
    <text evidence="2">The sequence shown here is derived from an EMBL/GenBank/DDBJ whole genome shotgun (WGS) entry which is preliminary data.</text>
</comment>
<dbReference type="Proteomes" id="UP000596742">
    <property type="component" value="Unassembled WGS sequence"/>
</dbReference>
<evidence type="ECO:0000313" key="3">
    <source>
        <dbReference type="Proteomes" id="UP000596742"/>
    </source>
</evidence>
<evidence type="ECO:0000256" key="1">
    <source>
        <dbReference type="SAM" id="Coils"/>
    </source>
</evidence>
<proteinExistence type="predicted"/>
<accession>A0A8B6CBU2</accession>